<dbReference type="EMBL" id="JAHVJA010000013">
    <property type="protein sequence ID" value="MBY6141756.1"/>
    <property type="molecule type" value="Genomic_DNA"/>
</dbReference>
<evidence type="ECO:0000256" key="1">
    <source>
        <dbReference type="ARBA" id="ARBA00022722"/>
    </source>
</evidence>
<keyword evidence="2" id="KW-0255">Endonuclease</keyword>
<organism evidence="5 6">
    <name type="scientific">Leisingera daeponensis</name>
    <dbReference type="NCBI Taxonomy" id="405746"/>
    <lineage>
        <taxon>Bacteria</taxon>
        <taxon>Pseudomonadati</taxon>
        <taxon>Pseudomonadota</taxon>
        <taxon>Alphaproteobacteria</taxon>
        <taxon>Rhodobacterales</taxon>
        <taxon>Roseobacteraceae</taxon>
        <taxon>Leisingera</taxon>
    </lineage>
</organism>
<dbReference type="Gene3D" id="1.10.10.10">
    <property type="entry name" value="Winged helix-like DNA-binding domain superfamily/Winged helix DNA-binding domain"/>
    <property type="match status" value="1"/>
</dbReference>
<dbReference type="InterPro" id="IPR036388">
    <property type="entry name" value="WH-like_DNA-bd_sf"/>
</dbReference>
<evidence type="ECO:0000256" key="2">
    <source>
        <dbReference type="ARBA" id="ARBA00022759"/>
    </source>
</evidence>
<dbReference type="InterPro" id="IPR037057">
    <property type="entry name" value="DNA_rep_MutH/T2_RE_sf"/>
</dbReference>
<dbReference type="Pfam" id="PF09126">
    <property type="entry name" value="NaeI"/>
    <property type="match status" value="1"/>
</dbReference>
<protein>
    <recommendedName>
        <fullName evidence="4">Type II restriction enzyme NaeI domain-containing protein</fullName>
    </recommendedName>
</protein>
<dbReference type="Gene3D" id="3.40.600.10">
    <property type="entry name" value="DNA mismatch repair MutH/Restriction endonuclease, type II"/>
    <property type="match status" value="1"/>
</dbReference>
<dbReference type="InterPro" id="IPR011335">
    <property type="entry name" value="Restrct_endonuc-II-like"/>
</dbReference>
<evidence type="ECO:0000259" key="4">
    <source>
        <dbReference type="Pfam" id="PF09126"/>
    </source>
</evidence>
<accession>A0ABS7NNN5</accession>
<keyword evidence="6" id="KW-1185">Reference proteome</keyword>
<dbReference type="RefSeq" id="WP_222509720.1">
    <property type="nucleotide sequence ID" value="NZ_JAHVJA010000013.1"/>
</dbReference>
<dbReference type="Proteomes" id="UP000766629">
    <property type="component" value="Unassembled WGS sequence"/>
</dbReference>
<dbReference type="CDD" id="cd22338">
    <property type="entry name" value="NaeI-like"/>
    <property type="match status" value="1"/>
</dbReference>
<reference evidence="5 6" key="1">
    <citation type="submission" date="2021-06" db="EMBL/GenBank/DDBJ databases">
        <title>50 bacteria genomes isolated from Dapeng, Shenzhen, China.</title>
        <authorList>
            <person name="Zheng W."/>
            <person name="Yu S."/>
            <person name="Huang Y."/>
        </authorList>
    </citation>
    <scope>NUCLEOTIDE SEQUENCE [LARGE SCALE GENOMIC DNA]</scope>
    <source>
        <strain evidence="5 6">DP1N14-2</strain>
    </source>
</reference>
<evidence type="ECO:0000313" key="5">
    <source>
        <dbReference type="EMBL" id="MBY6141756.1"/>
    </source>
</evidence>
<name>A0ABS7NNN5_9RHOB</name>
<dbReference type="SUPFAM" id="SSF52980">
    <property type="entry name" value="Restriction endonuclease-like"/>
    <property type="match status" value="1"/>
</dbReference>
<feature type="domain" description="Type II restriction enzyme NaeI" evidence="4">
    <location>
        <begin position="41"/>
        <end position="281"/>
    </location>
</feature>
<proteinExistence type="predicted"/>
<evidence type="ECO:0000256" key="3">
    <source>
        <dbReference type="ARBA" id="ARBA00022801"/>
    </source>
</evidence>
<keyword evidence="1" id="KW-0540">Nuclease</keyword>
<evidence type="ECO:0000313" key="6">
    <source>
        <dbReference type="Proteomes" id="UP000766629"/>
    </source>
</evidence>
<dbReference type="InterPro" id="IPR015210">
    <property type="entry name" value="NaeI"/>
</dbReference>
<gene>
    <name evidence="5" type="ORF">KUV26_20125</name>
</gene>
<comment type="caution">
    <text evidence="5">The sequence shown here is derived from an EMBL/GenBank/DDBJ whole genome shotgun (WGS) entry which is preliminary data.</text>
</comment>
<sequence length="300" mass="33901">MKQNIPDSVFGFDHPDFNVLIHLEMEITQRAGGLLALEHDVAFMLRDCIDDVIMTPKTGRRSYEELEKTEKTYIGTRVEIELRSLLRLSKGRLDTRILGHDVDIKHTMGSNWMIPTEAVGCACLLVAADEARARCYLGLIVARPEYLTKGQNKDAKRSISAEGFKHILWLLKDHPYPANFWRTADAEAVQEIFACDTGNARMATLFRQLQRRPIPRTAVEAVAQQKDFMRRIRADGGHGTRDILGREQIVVLEGRKDSQLIKALELPSCGASEFISCRIESDYHARMAEQSGHPVAWPTS</sequence>
<keyword evidence="3" id="KW-0378">Hydrolase</keyword>